<feature type="domain" description="Cytochrome b5 heme-binding" evidence="5">
    <location>
        <begin position="71"/>
        <end position="167"/>
    </location>
</feature>
<evidence type="ECO:0000259" key="5">
    <source>
        <dbReference type="SMART" id="SM01117"/>
    </source>
</evidence>
<dbReference type="GO" id="GO:0005496">
    <property type="term" value="F:steroid binding"/>
    <property type="evidence" value="ECO:0007669"/>
    <property type="project" value="UniProtKB-KW"/>
</dbReference>
<reference evidence="6" key="1">
    <citation type="submission" date="2021-01" db="EMBL/GenBank/DDBJ databases">
        <authorList>
            <person name="Corre E."/>
            <person name="Pelletier E."/>
            <person name="Niang G."/>
            <person name="Scheremetjew M."/>
            <person name="Finn R."/>
            <person name="Kale V."/>
            <person name="Holt S."/>
            <person name="Cochrane G."/>
            <person name="Meng A."/>
            <person name="Brown T."/>
            <person name="Cohen L."/>
        </authorList>
    </citation>
    <scope>NUCLEOTIDE SEQUENCE</scope>
    <source>
        <strain evidence="6">RCC1871</strain>
    </source>
</reference>
<keyword evidence="1" id="KW-0754">Steroid-binding</keyword>
<dbReference type="FunFam" id="3.10.120.10:FF:000003">
    <property type="entry name" value="membrane-associated progesterone receptor component 1"/>
    <property type="match status" value="1"/>
</dbReference>
<keyword evidence="4" id="KW-1133">Transmembrane helix</keyword>
<dbReference type="SMART" id="SM01117">
    <property type="entry name" value="Cyt-b5"/>
    <property type="match status" value="1"/>
</dbReference>
<dbReference type="InterPro" id="IPR050577">
    <property type="entry name" value="MAPR/NEUFC/NENF-like"/>
</dbReference>
<dbReference type="PANTHER" id="PTHR10281:SF76">
    <property type="entry name" value="CALCUTTA CUP-RELATED"/>
    <property type="match status" value="1"/>
</dbReference>
<evidence type="ECO:0000313" key="7">
    <source>
        <dbReference type="EMBL" id="WZN60718.1"/>
    </source>
</evidence>
<dbReference type="Gene3D" id="3.10.120.10">
    <property type="entry name" value="Cytochrome b5-like heme/steroid binding domain"/>
    <property type="match status" value="1"/>
</dbReference>
<dbReference type="SUPFAM" id="SSF55856">
    <property type="entry name" value="Cytochrome b5-like heme/steroid binding domain"/>
    <property type="match status" value="1"/>
</dbReference>
<dbReference type="EMBL" id="HBHZ01002479">
    <property type="protein sequence ID" value="CAE0188851.1"/>
    <property type="molecule type" value="Transcribed_RNA"/>
</dbReference>
<dbReference type="EMBL" id="CP151503">
    <property type="protein sequence ID" value="WZN60718.1"/>
    <property type="molecule type" value="Genomic_DNA"/>
</dbReference>
<keyword evidence="1" id="KW-0446">Lipid-binding</keyword>
<evidence type="ECO:0000256" key="3">
    <source>
        <dbReference type="SAM" id="MobiDB-lite"/>
    </source>
</evidence>
<sequence length="168" mass="18810">MDKAGQVWEAWQELVIGRADPIVVMTTSMLAIAAVPVVLTWLSMRRHKKREGKKEDEEAKPEAKPSHHGNLTKEELKEYTGKDSSKPLLVAINGKIYDVTSGSDFYGPEGPYNLFTGIDASRALAKMSFKPEDLAGGTDDLSQSEKDILFDWEQKFKMKYKYVGDVVP</sequence>
<feature type="transmembrane region" description="Helical" evidence="4">
    <location>
        <begin position="22"/>
        <end position="44"/>
    </location>
</feature>
<organism evidence="6">
    <name type="scientific">Chloropicon roscoffensis</name>
    <dbReference type="NCBI Taxonomy" id="1461544"/>
    <lineage>
        <taxon>Eukaryota</taxon>
        <taxon>Viridiplantae</taxon>
        <taxon>Chlorophyta</taxon>
        <taxon>Chloropicophyceae</taxon>
        <taxon>Chloropicales</taxon>
        <taxon>Chloropicaceae</taxon>
        <taxon>Chloropicon</taxon>
    </lineage>
</organism>
<gene>
    <name evidence="6" type="ORF">CROS1456_LOCUS1922</name>
    <name evidence="7" type="ORF">HKI87_03g22520</name>
</gene>
<dbReference type="GO" id="GO:0016020">
    <property type="term" value="C:membrane"/>
    <property type="evidence" value="ECO:0007669"/>
    <property type="project" value="TreeGrafter"/>
</dbReference>
<comment type="similarity">
    <text evidence="2">Belongs to the cytochrome b5 family. MAPR subfamily.</text>
</comment>
<evidence type="ECO:0000256" key="2">
    <source>
        <dbReference type="ARBA" id="ARBA00038357"/>
    </source>
</evidence>
<feature type="region of interest" description="Disordered" evidence="3">
    <location>
        <begin position="49"/>
        <end position="80"/>
    </location>
</feature>
<feature type="compositionally biased region" description="Basic and acidic residues" evidence="3">
    <location>
        <begin position="52"/>
        <end position="80"/>
    </location>
</feature>
<reference evidence="7 8" key="2">
    <citation type="submission" date="2024-03" db="EMBL/GenBank/DDBJ databases">
        <title>Complete genome sequence of the green alga Chloropicon roscoffensis RCC1871.</title>
        <authorList>
            <person name="Lemieux C."/>
            <person name="Pombert J.-F."/>
            <person name="Otis C."/>
            <person name="Turmel M."/>
        </authorList>
    </citation>
    <scope>NUCLEOTIDE SEQUENCE [LARGE SCALE GENOMIC DNA]</scope>
    <source>
        <strain evidence="7 8">RCC1871</strain>
    </source>
</reference>
<accession>A0A7S3C869</accession>
<keyword evidence="4" id="KW-0812">Transmembrane</keyword>
<evidence type="ECO:0000313" key="8">
    <source>
        <dbReference type="Proteomes" id="UP001472866"/>
    </source>
</evidence>
<evidence type="ECO:0000313" key="6">
    <source>
        <dbReference type="EMBL" id="CAE0188851.1"/>
    </source>
</evidence>
<dbReference type="PANTHER" id="PTHR10281">
    <property type="entry name" value="MEMBRANE-ASSOCIATED PROGESTERONE RECEPTOR COMPONENT-RELATED"/>
    <property type="match status" value="1"/>
</dbReference>
<keyword evidence="8" id="KW-1185">Reference proteome</keyword>
<dbReference type="GO" id="GO:0012505">
    <property type="term" value="C:endomembrane system"/>
    <property type="evidence" value="ECO:0007669"/>
    <property type="project" value="TreeGrafter"/>
</dbReference>
<keyword evidence="4" id="KW-0472">Membrane</keyword>
<dbReference type="AlphaFoldDB" id="A0A7S3C869"/>
<proteinExistence type="inferred from homology"/>
<name>A0A7S3C869_9CHLO</name>
<dbReference type="Pfam" id="PF00173">
    <property type="entry name" value="Cyt-b5"/>
    <property type="match status" value="1"/>
</dbReference>
<protein>
    <submittedName>
        <fullName evidence="7">Cytochrome b5-like steroid-binding protein</fullName>
    </submittedName>
</protein>
<evidence type="ECO:0000256" key="4">
    <source>
        <dbReference type="SAM" id="Phobius"/>
    </source>
</evidence>
<evidence type="ECO:0000256" key="1">
    <source>
        <dbReference type="ARBA" id="ARBA00022665"/>
    </source>
</evidence>
<dbReference type="InterPro" id="IPR036400">
    <property type="entry name" value="Cyt_B5-like_heme/steroid_sf"/>
</dbReference>
<dbReference type="Proteomes" id="UP001472866">
    <property type="component" value="Chromosome 03"/>
</dbReference>
<dbReference type="InterPro" id="IPR001199">
    <property type="entry name" value="Cyt_B5-like_heme/steroid-bd"/>
</dbReference>